<evidence type="ECO:0000313" key="1">
    <source>
        <dbReference type="EMBL" id="BCA29160.1"/>
    </source>
</evidence>
<protein>
    <submittedName>
        <fullName evidence="1">Uncharacterized protein</fullName>
    </submittedName>
</protein>
<name>A0A679GPG2_9GAMM</name>
<dbReference type="Proteomes" id="UP000501237">
    <property type="component" value="Chromosome"/>
</dbReference>
<accession>A0A679GPG2</accession>
<dbReference type="RefSeq" id="WP_172433860.1">
    <property type="nucleotide sequence ID" value="NZ_AP022642.1"/>
</dbReference>
<gene>
    <name evidence="1" type="ORF">PtoMrB4_31370</name>
</gene>
<reference evidence="1 2" key="1">
    <citation type="journal article" date="2020" name="Microbiol. Resour. Announc.">
        <title>Complete genome sequence of Pseudomonas otitidis strain MrB4, isolated from Lake Biwa in Japan.</title>
        <authorList>
            <person name="Miyazaki K."/>
            <person name="Hase E."/>
            <person name="Maruya T."/>
        </authorList>
    </citation>
    <scope>NUCLEOTIDE SEQUENCE [LARGE SCALE GENOMIC DNA]</scope>
    <source>
        <strain evidence="1 2">MrB4</strain>
    </source>
</reference>
<proteinExistence type="predicted"/>
<dbReference type="EMBL" id="AP022642">
    <property type="protein sequence ID" value="BCA29160.1"/>
    <property type="molecule type" value="Genomic_DNA"/>
</dbReference>
<evidence type="ECO:0000313" key="2">
    <source>
        <dbReference type="Proteomes" id="UP000501237"/>
    </source>
</evidence>
<sequence length="123" mass="13861">MSGKELDCYSDEILGFAIACLFSGAVSKEEFRLWCVDMFSQRDIPDFFIELAQFDGEIFQIYKTIGHVPCWEHTESEEYAIYGIAVKRGSAPSDMPVTPEAALQALEECSSVAWLFRRVFGGL</sequence>
<dbReference type="KEGG" id="poj:PtoMrB4_31370"/>
<dbReference type="AlphaFoldDB" id="A0A679GPG2"/>
<dbReference type="GeneID" id="57398350"/>
<organism evidence="1 2">
    <name type="scientific">Metapseudomonas otitidis</name>
    <dbReference type="NCBI Taxonomy" id="319939"/>
    <lineage>
        <taxon>Bacteria</taxon>
        <taxon>Pseudomonadati</taxon>
        <taxon>Pseudomonadota</taxon>
        <taxon>Gammaproteobacteria</taxon>
        <taxon>Pseudomonadales</taxon>
        <taxon>Pseudomonadaceae</taxon>
        <taxon>Metapseudomonas</taxon>
    </lineage>
</organism>